<organism evidence="1 2">
    <name type="scientific">Escherichia fergusonii (strain ATCC 35469 / DSM 13698 / CCUG 18766 / IAM 14443 / JCM 21226 / LMG 7866 / NBRC 102419 / NCTC 12128 / CDC 0568-73)</name>
    <dbReference type="NCBI Taxonomy" id="585054"/>
    <lineage>
        <taxon>Bacteria</taxon>
        <taxon>Pseudomonadati</taxon>
        <taxon>Pseudomonadota</taxon>
        <taxon>Gammaproteobacteria</taxon>
        <taxon>Enterobacterales</taxon>
        <taxon>Enterobacteriaceae</taxon>
        <taxon>Escherichia</taxon>
    </lineage>
</organism>
<dbReference type="PANTHER" id="PTHR38785">
    <property type="entry name" value="HOMOLOG OF VIRK"/>
    <property type="match status" value="1"/>
</dbReference>
<dbReference type="GO" id="GO:0006974">
    <property type="term" value="P:DNA damage response"/>
    <property type="evidence" value="ECO:0007669"/>
    <property type="project" value="TreeGrafter"/>
</dbReference>
<dbReference type="HOGENOM" id="CLU_065818_1_0_6"/>
<evidence type="ECO:0000313" key="1">
    <source>
        <dbReference type="EMBL" id="CAQ88555.1"/>
    </source>
</evidence>
<dbReference type="Proteomes" id="UP000000745">
    <property type="component" value="Chromosome"/>
</dbReference>
<evidence type="ECO:0000313" key="2">
    <source>
        <dbReference type="Proteomes" id="UP000000745"/>
    </source>
</evidence>
<dbReference type="PANTHER" id="PTHR38785:SF1">
    <property type="entry name" value="HOMOLOG OF VIRK"/>
    <property type="match status" value="1"/>
</dbReference>
<dbReference type="AlphaFoldDB" id="B7LN44"/>
<sequence>MVKFVNAGIGLRLYIGLVNMSQLTENTFSPGKSLNSRTLFFRLASGELRPGKFWHRRKFRQKFLLRSLLMPRLSIEWMNELCQMPHINALLVRQPRLPVRLHRPYLTVSFNRQQLLAALRYHYALLRNVMSAEEFNCYLNTPGLQLAQLEGKNGERYTLELTMMISMDKEGDSTILLRNDEGIPLAEITFTLCEYQGKRTLFIGGLQGAKPEIPHQAIQDATKACSGLFPKRLVLEAACRLANRLRVEQILAVSNETHIYRSLRYRDKDEKIHADYNAFWAAVGGECDKQHFYHIPAKIPRKDMAEIASKKRAEYRRRYLLLDTIEEQMSMLFHA</sequence>
<dbReference type="EMBL" id="CU928158">
    <property type="protein sequence ID" value="CAQ88555.1"/>
    <property type="molecule type" value="Genomic_DNA"/>
</dbReference>
<reference evidence="2" key="1">
    <citation type="journal article" date="2009" name="PLoS Genet.">
        <title>Organised genome dynamics in the Escherichia coli species results in highly diverse adaptive paths.</title>
        <authorList>
            <person name="Touchon M."/>
            <person name="Hoede C."/>
            <person name="Tenaillon O."/>
            <person name="Barbe V."/>
            <person name="Baeriswyl S."/>
            <person name="Bidet P."/>
            <person name="Bingen E."/>
            <person name="Bonacorsi S."/>
            <person name="Bouchier C."/>
            <person name="Bouvet O."/>
            <person name="Calteau A."/>
            <person name="Chiapello H."/>
            <person name="Clermont O."/>
            <person name="Cruveiller S."/>
            <person name="Danchin A."/>
            <person name="Diard M."/>
            <person name="Dossat C."/>
            <person name="Karoui M.E."/>
            <person name="Frapy E."/>
            <person name="Garry L."/>
            <person name="Ghigo J.M."/>
            <person name="Gilles A.M."/>
            <person name="Johnson J."/>
            <person name="Le Bouguenec C."/>
            <person name="Lescat M."/>
            <person name="Mangenot S."/>
            <person name="Martinez-Jehanne V."/>
            <person name="Matic I."/>
            <person name="Nassif X."/>
            <person name="Oztas S."/>
            <person name="Petit M.A."/>
            <person name="Pichon C."/>
            <person name="Rouy Z."/>
            <person name="Ruf C.S."/>
            <person name="Schneider D."/>
            <person name="Tourret J."/>
            <person name="Vacherie B."/>
            <person name="Vallenet D."/>
            <person name="Medigue C."/>
            <person name="Rocha E.P.C."/>
            <person name="Denamur E."/>
        </authorList>
    </citation>
    <scope>NUCLEOTIDE SEQUENCE [LARGE SCALE GENOMIC DNA]</scope>
    <source>
        <strain evidence="2">ATCC 35469 / DSM 13698 / BCRC 15582 / CCUG 18766 / IAM 14443 / JCM 21226 / LMG 7866 / NBRC 102419 / NCTC 12128 / CDC 0568-73</strain>
    </source>
</reference>
<name>B7LN44_ESCF3</name>
<dbReference type="KEGG" id="efe:EFER_1024"/>
<proteinExistence type="predicted"/>
<protein>
    <recommendedName>
        <fullName evidence="3">DUF535 domain-containing protein</fullName>
    </recommendedName>
</protein>
<keyword evidence="2" id="KW-1185">Reference proteome</keyword>
<dbReference type="InterPro" id="IPR007488">
    <property type="entry name" value="DUF535"/>
</dbReference>
<evidence type="ECO:0008006" key="3">
    <source>
        <dbReference type="Google" id="ProtNLM"/>
    </source>
</evidence>
<gene>
    <name evidence="1" type="ordered locus">EFER_1024</name>
</gene>
<accession>B7LN44</accession>
<dbReference type="Pfam" id="PF04393">
    <property type="entry name" value="DUF535"/>
    <property type="match status" value="1"/>
</dbReference>